<gene>
    <name evidence="1" type="ORF">NS355_03435</name>
</gene>
<evidence type="ECO:0000313" key="1">
    <source>
        <dbReference type="EMBL" id="KTW00684.1"/>
    </source>
</evidence>
<proteinExistence type="predicted"/>
<sequence length="281" mass="30885">MLCESLGEQRVLGRHHALLKRFQQSSHALFRFDLLPPDTLEILMSLRIRGIGFFEDGLQQFEEPVALEDTIRQNGEDDAVELVLADRARLTAPGTTCQLRVAGIVDILARLAGADRHASPAAGCVALQDTGQQRRAVGDTRRRHLGGSPRTTCRDLCDDFGRDDFRAWHDDALFDRGLSTFAVGRSIEIMAAVMLAGQDAIDAAVEEFAATHPVSQGVQMLSDRTCAHWRAVEAASRQIVDHSNDGGFFLHDEEFAAFLASFDDHGASLVAERHRPAVEIS</sequence>
<reference evidence="1 2" key="1">
    <citation type="journal article" date="2016" name="Front. Microbiol.">
        <title>Genomic Resource of Rice Seed Associated Bacteria.</title>
        <authorList>
            <person name="Midha S."/>
            <person name="Bansal K."/>
            <person name="Sharma S."/>
            <person name="Kumar N."/>
            <person name="Patil P.P."/>
            <person name="Chaudhry V."/>
            <person name="Patil P.B."/>
        </authorList>
    </citation>
    <scope>NUCLEOTIDE SEQUENCE [LARGE SCALE GENOMIC DNA]</scope>
    <source>
        <strain evidence="1 2">NS355</strain>
    </source>
</reference>
<dbReference type="EMBL" id="LDTF01000009">
    <property type="protein sequence ID" value="KTW00684.1"/>
    <property type="molecule type" value="Genomic_DNA"/>
</dbReference>
<organism evidence="1 2">
    <name type="scientific">Sphingomonas yabuuchiae</name>
    <dbReference type="NCBI Taxonomy" id="172044"/>
    <lineage>
        <taxon>Bacteria</taxon>
        <taxon>Pseudomonadati</taxon>
        <taxon>Pseudomonadota</taxon>
        <taxon>Alphaproteobacteria</taxon>
        <taxon>Sphingomonadales</taxon>
        <taxon>Sphingomonadaceae</taxon>
        <taxon>Sphingomonas</taxon>
    </lineage>
</organism>
<dbReference type="PATRIC" id="fig|172044.3.peg.3363"/>
<name>A0A147IXW9_9SPHN</name>
<dbReference type="Proteomes" id="UP000073923">
    <property type="component" value="Unassembled WGS sequence"/>
</dbReference>
<comment type="caution">
    <text evidence="1">The sequence shown here is derived from an EMBL/GenBank/DDBJ whole genome shotgun (WGS) entry which is preliminary data.</text>
</comment>
<evidence type="ECO:0000313" key="2">
    <source>
        <dbReference type="Proteomes" id="UP000073923"/>
    </source>
</evidence>
<protein>
    <submittedName>
        <fullName evidence="1">Uncharacterized protein</fullName>
    </submittedName>
</protein>
<accession>A0A147IXW9</accession>
<dbReference type="AlphaFoldDB" id="A0A147IXW9"/>